<dbReference type="FunFam" id="3.90.280.10:FF:000006">
    <property type="entry name" value="protein D3"/>
    <property type="match status" value="1"/>
</dbReference>
<name>A0AAD4PHX2_9MUSC</name>
<sequence length="203" mass="22658">MFFTLLLIASIMSASVQSGSVEDAFKTHNVVPDVIPEAPNQLLKVTYPNGLVAENGVELTPTQVKEQPVVEWSAEPSDYYTLIMTDPDAPSRDEPKFREFKHWVLVNIAGNDVSTGEALAEYVGSGPPKDTGLHRYVFLLYKQPGKLDFDGARVSSKSRRNRPKFHVARFAEHHQLGSPVAGTLYQAQYDDYVPKLHQQLSED</sequence>
<dbReference type="InterPro" id="IPR035810">
    <property type="entry name" value="PEBP_euk"/>
</dbReference>
<dbReference type="Proteomes" id="UP001200034">
    <property type="component" value="Unassembled WGS sequence"/>
</dbReference>
<evidence type="ECO:0000313" key="4">
    <source>
        <dbReference type="Proteomes" id="UP001200034"/>
    </source>
</evidence>
<evidence type="ECO:0000256" key="1">
    <source>
        <dbReference type="ARBA" id="ARBA00007091"/>
    </source>
</evidence>
<keyword evidence="4" id="KW-1185">Reference proteome</keyword>
<comment type="similarity">
    <text evidence="1">Belongs to the phosphatidylethanolamine-binding protein family.</text>
</comment>
<feature type="signal peptide" evidence="2">
    <location>
        <begin position="1"/>
        <end position="18"/>
    </location>
</feature>
<proteinExistence type="inferred from homology"/>
<protein>
    <submittedName>
        <fullName evidence="3">Uncharacterized protein</fullName>
    </submittedName>
</protein>
<dbReference type="Gene3D" id="3.90.280.10">
    <property type="entry name" value="PEBP-like"/>
    <property type="match status" value="1"/>
</dbReference>
<dbReference type="PROSITE" id="PS01220">
    <property type="entry name" value="PBP"/>
    <property type="match status" value="1"/>
</dbReference>
<dbReference type="PANTHER" id="PTHR11362">
    <property type="entry name" value="PHOSPHATIDYLETHANOLAMINE-BINDING PROTEIN"/>
    <property type="match status" value="1"/>
</dbReference>
<dbReference type="InterPro" id="IPR001858">
    <property type="entry name" value="Phosphatidylethanolamine-bd_CS"/>
</dbReference>
<dbReference type="CDD" id="cd00866">
    <property type="entry name" value="PEBP_euk"/>
    <property type="match status" value="1"/>
</dbReference>
<accession>A0AAD4PHX2</accession>
<organism evidence="3 4">
    <name type="scientific">Drosophila rubida</name>
    <dbReference type="NCBI Taxonomy" id="30044"/>
    <lineage>
        <taxon>Eukaryota</taxon>
        <taxon>Metazoa</taxon>
        <taxon>Ecdysozoa</taxon>
        <taxon>Arthropoda</taxon>
        <taxon>Hexapoda</taxon>
        <taxon>Insecta</taxon>
        <taxon>Pterygota</taxon>
        <taxon>Neoptera</taxon>
        <taxon>Endopterygota</taxon>
        <taxon>Diptera</taxon>
        <taxon>Brachycera</taxon>
        <taxon>Muscomorpha</taxon>
        <taxon>Ephydroidea</taxon>
        <taxon>Drosophilidae</taxon>
        <taxon>Drosophila</taxon>
    </lineage>
</organism>
<reference evidence="3" key="1">
    <citation type="journal article" date="2021" name="Mol. Ecol. Resour.">
        <title>Phylogenomic analyses of the genus Drosophila reveals genomic signals of climate adaptation.</title>
        <authorList>
            <person name="Li F."/>
            <person name="Rane R.V."/>
            <person name="Luria V."/>
            <person name="Xiong Z."/>
            <person name="Chen J."/>
            <person name="Li Z."/>
            <person name="Catullo R.A."/>
            <person name="Griffin P.C."/>
            <person name="Schiffer M."/>
            <person name="Pearce S."/>
            <person name="Lee S.F."/>
            <person name="McElroy K."/>
            <person name="Stocker A."/>
            <person name="Shirriffs J."/>
            <person name="Cockerell F."/>
            <person name="Coppin C."/>
            <person name="Sgro C.M."/>
            <person name="Karger A."/>
            <person name="Cain J.W."/>
            <person name="Weber J.A."/>
            <person name="Santpere G."/>
            <person name="Kirschner M.W."/>
            <person name="Hoffmann A.A."/>
            <person name="Oakeshott J.G."/>
            <person name="Zhang G."/>
        </authorList>
    </citation>
    <scope>NUCLEOTIDE SEQUENCE</scope>
    <source>
        <strain evidence="3">BGI-SZ-2011g</strain>
    </source>
</reference>
<keyword evidence="2" id="KW-0732">Signal</keyword>
<comment type="caution">
    <text evidence="3">The sequence shown here is derived from an EMBL/GenBank/DDBJ whole genome shotgun (WGS) entry which is preliminary data.</text>
</comment>
<feature type="chain" id="PRO_5041933310" evidence="2">
    <location>
        <begin position="19"/>
        <end position="203"/>
    </location>
</feature>
<evidence type="ECO:0000256" key="2">
    <source>
        <dbReference type="SAM" id="SignalP"/>
    </source>
</evidence>
<dbReference type="PANTHER" id="PTHR11362:SF82">
    <property type="entry name" value="PHOSPHATIDYLETHANOLAMINE-BINDING PROTEIN 4"/>
    <property type="match status" value="1"/>
</dbReference>
<dbReference type="AlphaFoldDB" id="A0AAD4PHX2"/>
<dbReference type="Pfam" id="PF01161">
    <property type="entry name" value="PBP"/>
    <property type="match status" value="1"/>
</dbReference>
<dbReference type="SUPFAM" id="SSF49777">
    <property type="entry name" value="PEBP-like"/>
    <property type="match status" value="1"/>
</dbReference>
<gene>
    <name evidence="3" type="ORF">KR093_005124</name>
</gene>
<dbReference type="InterPro" id="IPR008914">
    <property type="entry name" value="PEBP"/>
</dbReference>
<dbReference type="InterPro" id="IPR036610">
    <property type="entry name" value="PEBP-like_sf"/>
</dbReference>
<evidence type="ECO:0000313" key="3">
    <source>
        <dbReference type="EMBL" id="KAH8359201.1"/>
    </source>
</evidence>
<dbReference type="EMBL" id="JAJJHW010003409">
    <property type="protein sequence ID" value="KAH8359201.1"/>
    <property type="molecule type" value="Genomic_DNA"/>
</dbReference>